<gene>
    <name evidence="5" type="ORF">DWY25_11315</name>
</gene>
<dbReference type="NCBIfam" id="NF007154">
    <property type="entry name" value="PRK09589.1"/>
    <property type="match status" value="1"/>
</dbReference>
<dbReference type="SUPFAM" id="SSF51445">
    <property type="entry name" value="(Trans)glycosidases"/>
    <property type="match status" value="1"/>
</dbReference>
<comment type="caution">
    <text evidence="5">The sequence shown here is derived from an EMBL/GenBank/DDBJ whole genome shotgun (WGS) entry which is preliminary data.</text>
</comment>
<dbReference type="GO" id="GO:0005829">
    <property type="term" value="C:cytosol"/>
    <property type="evidence" value="ECO:0007669"/>
    <property type="project" value="TreeGrafter"/>
</dbReference>
<evidence type="ECO:0000256" key="4">
    <source>
        <dbReference type="RuleBase" id="RU003690"/>
    </source>
</evidence>
<evidence type="ECO:0000256" key="3">
    <source>
        <dbReference type="ARBA" id="ARBA00023295"/>
    </source>
</evidence>
<dbReference type="InterPro" id="IPR017853">
    <property type="entry name" value="GH"/>
</dbReference>
<keyword evidence="6" id="KW-1185">Reference proteome</keyword>
<dbReference type="GO" id="GO:0016052">
    <property type="term" value="P:carbohydrate catabolic process"/>
    <property type="evidence" value="ECO:0007669"/>
    <property type="project" value="TreeGrafter"/>
</dbReference>
<evidence type="ECO:0000313" key="5">
    <source>
        <dbReference type="EMBL" id="RGR72647.1"/>
    </source>
</evidence>
<keyword evidence="2" id="KW-0378">Hydrolase</keyword>
<dbReference type="InterPro" id="IPR033132">
    <property type="entry name" value="GH_1_N_CS"/>
</dbReference>
<dbReference type="InterPro" id="IPR001360">
    <property type="entry name" value="Glyco_hydro_1"/>
</dbReference>
<dbReference type="AlphaFoldDB" id="A0A412FWW3"/>
<dbReference type="GO" id="GO:0008422">
    <property type="term" value="F:beta-glucosidase activity"/>
    <property type="evidence" value="ECO:0007669"/>
    <property type="project" value="TreeGrafter"/>
</dbReference>
<reference evidence="5 6" key="1">
    <citation type="submission" date="2018-08" db="EMBL/GenBank/DDBJ databases">
        <title>A genome reference for cultivated species of the human gut microbiota.</title>
        <authorList>
            <person name="Zou Y."/>
            <person name="Xue W."/>
            <person name="Luo G."/>
        </authorList>
    </citation>
    <scope>NUCLEOTIDE SEQUENCE [LARGE SCALE GENOMIC DNA]</scope>
    <source>
        <strain evidence="5 6">AF24-29</strain>
    </source>
</reference>
<evidence type="ECO:0000256" key="2">
    <source>
        <dbReference type="ARBA" id="ARBA00022801"/>
    </source>
</evidence>
<dbReference type="FunFam" id="3.20.20.80:FF:000004">
    <property type="entry name" value="Beta-glucosidase 6-phospho-beta-glucosidase"/>
    <property type="match status" value="1"/>
</dbReference>
<name>A0A412FWW3_9FIRM</name>
<dbReference type="EMBL" id="QRUP01000014">
    <property type="protein sequence ID" value="RGR72647.1"/>
    <property type="molecule type" value="Genomic_DNA"/>
</dbReference>
<accession>A0A412FWW3</accession>
<proteinExistence type="inferred from homology"/>
<dbReference type="Gene3D" id="3.20.20.80">
    <property type="entry name" value="Glycosidases"/>
    <property type="match status" value="1"/>
</dbReference>
<evidence type="ECO:0000256" key="1">
    <source>
        <dbReference type="ARBA" id="ARBA00010838"/>
    </source>
</evidence>
<keyword evidence="3" id="KW-0326">Glycosidase</keyword>
<dbReference type="PANTHER" id="PTHR10353:SF85">
    <property type="entry name" value="ARYL-PHOSPHO-BETA-D-GLUCOSIDASE BGLA"/>
    <property type="match status" value="1"/>
</dbReference>
<protein>
    <submittedName>
        <fullName evidence="5">6-phospho-beta-glucosidase</fullName>
    </submittedName>
</protein>
<dbReference type="Proteomes" id="UP000284178">
    <property type="component" value="Unassembled WGS sequence"/>
</dbReference>
<dbReference type="PRINTS" id="PR00131">
    <property type="entry name" value="GLHYDRLASE1"/>
</dbReference>
<evidence type="ECO:0000313" key="6">
    <source>
        <dbReference type="Proteomes" id="UP000284178"/>
    </source>
</evidence>
<organism evidence="5 6">
    <name type="scientific">Holdemania filiformis</name>
    <dbReference type="NCBI Taxonomy" id="61171"/>
    <lineage>
        <taxon>Bacteria</taxon>
        <taxon>Bacillati</taxon>
        <taxon>Bacillota</taxon>
        <taxon>Erysipelotrichia</taxon>
        <taxon>Erysipelotrichales</taxon>
        <taxon>Erysipelotrichaceae</taxon>
        <taxon>Holdemania</taxon>
    </lineage>
</organism>
<sequence length="500" mass="57379">MPVMWADGRCAGLDSPPFNTLEISVRRSEKSMKTPKGFLWGGASAANQFEGAYLEDGKGLSVADCFTAGSRTHRREYTDGVVEGNYYPSHIATDFYHHWKEDVKLFAEMGYKAFRTSIAWSRIYPHGDDEQPNEAGLRFYDELFDELLSYGIEPVITLTHYEVPYALVEKYNSFADRRCVDFFERYCRTVFTRYKGKVKLWMTFNEINTMMHGGEQQTGVRIPEGADRDQVLLQVAHHLLLASAKAVKLGHEIDPENKIGCMVCNPLFYPETCKPEDQIQAMKDNDAMFYFSDTQVRGGYSNKARKLWEARGVQLKTEPEDEQILREGCVDYVGFSYYMSAVSSTRPVEKVQGNMMRMVKNPYVQESDWGWGIDPVGLRIALNQFYDRYQIPVFCVENGFGAEDEVSPDGHVHDPYRIDYFRRNIQELLKAIHEDGVDVMGYTAWGCIDFISAGSGEMKKRYGMIYVDRDNEGRGTLRRIKKDSFDWYRRAIASNGEDLG</sequence>
<dbReference type="PANTHER" id="PTHR10353">
    <property type="entry name" value="GLYCOSYL HYDROLASE"/>
    <property type="match status" value="1"/>
</dbReference>
<dbReference type="Pfam" id="PF00232">
    <property type="entry name" value="Glyco_hydro_1"/>
    <property type="match status" value="1"/>
</dbReference>
<dbReference type="PROSITE" id="PS00653">
    <property type="entry name" value="GLYCOSYL_HYDROL_F1_2"/>
    <property type="match status" value="1"/>
</dbReference>
<comment type="similarity">
    <text evidence="1 4">Belongs to the glycosyl hydrolase 1 family.</text>
</comment>